<reference evidence="7 8" key="1">
    <citation type="submission" date="2024-09" db="EMBL/GenBank/DDBJ databases">
        <authorList>
            <person name="Sun Q."/>
            <person name="Mori K."/>
        </authorList>
    </citation>
    <scope>NUCLEOTIDE SEQUENCE [LARGE SCALE GENOMIC DNA]</scope>
    <source>
        <strain evidence="7 8">CCM 7659</strain>
    </source>
</reference>
<keyword evidence="8" id="KW-1185">Reference proteome</keyword>
<dbReference type="Proteomes" id="UP001589700">
    <property type="component" value="Unassembled WGS sequence"/>
</dbReference>
<comment type="caution">
    <text evidence="7">The sequence shown here is derived from an EMBL/GenBank/DDBJ whole genome shotgun (WGS) entry which is preliminary data.</text>
</comment>
<gene>
    <name evidence="7" type="ORF">ACFFVD_03240</name>
</gene>
<protein>
    <recommendedName>
        <fullName evidence="6">DUF202 domain-containing protein</fullName>
    </recommendedName>
</protein>
<evidence type="ECO:0000256" key="4">
    <source>
        <dbReference type="ARBA" id="ARBA00023136"/>
    </source>
</evidence>
<evidence type="ECO:0000256" key="2">
    <source>
        <dbReference type="ARBA" id="ARBA00022692"/>
    </source>
</evidence>
<keyword evidence="2 5" id="KW-0812">Transmembrane</keyword>
<organism evidence="7 8">
    <name type="scientific">Dietzia aerolata</name>
    <dbReference type="NCBI Taxonomy" id="595984"/>
    <lineage>
        <taxon>Bacteria</taxon>
        <taxon>Bacillati</taxon>
        <taxon>Actinomycetota</taxon>
        <taxon>Actinomycetes</taxon>
        <taxon>Mycobacteriales</taxon>
        <taxon>Dietziaceae</taxon>
        <taxon>Dietzia</taxon>
    </lineage>
</organism>
<feature type="transmembrane region" description="Helical" evidence="5">
    <location>
        <begin position="73"/>
        <end position="93"/>
    </location>
</feature>
<dbReference type="InterPro" id="IPR003807">
    <property type="entry name" value="DUF202"/>
</dbReference>
<sequence length="141" mass="14904">MTSPSPSPGPGPGPSPGFCRQQRGRIIGVDAAAVPPDEGLQAERTSLSWARTWAVVAANIILVAKLVGELSWMWAAAFSLLTVVPLLALLQVQRQHENRVGRFVRAGEVQQTQALYNVGLVAMVIVVAACGLAAVLVQALR</sequence>
<comment type="subcellular location">
    <subcellularLocation>
        <location evidence="1">Endomembrane system</location>
        <topology evidence="1">Multi-pass membrane protein</topology>
    </subcellularLocation>
</comment>
<evidence type="ECO:0000259" key="6">
    <source>
        <dbReference type="Pfam" id="PF02656"/>
    </source>
</evidence>
<accession>A0ABV5JPY5</accession>
<name>A0ABV5JPY5_9ACTN</name>
<keyword evidence="3 5" id="KW-1133">Transmembrane helix</keyword>
<evidence type="ECO:0000256" key="1">
    <source>
        <dbReference type="ARBA" id="ARBA00004127"/>
    </source>
</evidence>
<evidence type="ECO:0000256" key="5">
    <source>
        <dbReference type="SAM" id="Phobius"/>
    </source>
</evidence>
<evidence type="ECO:0000256" key="3">
    <source>
        <dbReference type="ARBA" id="ARBA00022989"/>
    </source>
</evidence>
<keyword evidence="4 5" id="KW-0472">Membrane</keyword>
<proteinExistence type="predicted"/>
<feature type="domain" description="DUF202" evidence="6">
    <location>
        <begin position="37"/>
        <end position="92"/>
    </location>
</feature>
<feature type="transmembrane region" description="Helical" evidence="5">
    <location>
        <begin position="114"/>
        <end position="140"/>
    </location>
</feature>
<dbReference type="Pfam" id="PF02656">
    <property type="entry name" value="DUF202"/>
    <property type="match status" value="1"/>
</dbReference>
<evidence type="ECO:0000313" key="7">
    <source>
        <dbReference type="EMBL" id="MFB9258809.1"/>
    </source>
</evidence>
<dbReference type="EMBL" id="JBHMDY010000002">
    <property type="protein sequence ID" value="MFB9258809.1"/>
    <property type="molecule type" value="Genomic_DNA"/>
</dbReference>
<evidence type="ECO:0000313" key="8">
    <source>
        <dbReference type="Proteomes" id="UP001589700"/>
    </source>
</evidence>
<dbReference type="RefSeq" id="WP_380023037.1">
    <property type="nucleotide sequence ID" value="NZ_JBHMDY010000002.1"/>
</dbReference>